<name>A0A2I0HN32_PUNGR</name>
<keyword evidence="2" id="KW-1185">Reference proteome</keyword>
<evidence type="ECO:0000313" key="2">
    <source>
        <dbReference type="Proteomes" id="UP000233551"/>
    </source>
</evidence>
<evidence type="ECO:0000313" key="1">
    <source>
        <dbReference type="EMBL" id="PKI33071.1"/>
    </source>
</evidence>
<protein>
    <submittedName>
        <fullName evidence="1">Uncharacterized protein</fullName>
    </submittedName>
</protein>
<proteinExistence type="predicted"/>
<dbReference type="EMBL" id="PGOL01007076">
    <property type="protein sequence ID" value="PKI33071.1"/>
    <property type="molecule type" value="Genomic_DNA"/>
</dbReference>
<dbReference type="Proteomes" id="UP000233551">
    <property type="component" value="Unassembled WGS sequence"/>
</dbReference>
<organism evidence="1 2">
    <name type="scientific">Punica granatum</name>
    <name type="common">Pomegranate</name>
    <dbReference type="NCBI Taxonomy" id="22663"/>
    <lineage>
        <taxon>Eukaryota</taxon>
        <taxon>Viridiplantae</taxon>
        <taxon>Streptophyta</taxon>
        <taxon>Embryophyta</taxon>
        <taxon>Tracheophyta</taxon>
        <taxon>Spermatophyta</taxon>
        <taxon>Magnoliopsida</taxon>
        <taxon>eudicotyledons</taxon>
        <taxon>Gunneridae</taxon>
        <taxon>Pentapetalae</taxon>
        <taxon>rosids</taxon>
        <taxon>malvids</taxon>
        <taxon>Myrtales</taxon>
        <taxon>Lythraceae</taxon>
        <taxon>Punica</taxon>
    </lineage>
</organism>
<sequence>MDLEDPIFCREAGLKSDSTANWPFYWPSRKMQTTFSTLGPVSIRLLVNLAVKRWLSDLNGRFMKMFLRTTNHSGPFLKTTKTGGAPATPIGMGRGWGLGSTPKIERIPNVRVLSILRGGALDSDHHPSIGVAGALSPIGIVGASVTK</sequence>
<comment type="caution">
    <text evidence="1">The sequence shown here is derived from an EMBL/GenBank/DDBJ whole genome shotgun (WGS) entry which is preliminary data.</text>
</comment>
<reference evidence="1 2" key="1">
    <citation type="submission" date="2017-11" db="EMBL/GenBank/DDBJ databases">
        <title>De-novo sequencing of pomegranate (Punica granatum L.) genome.</title>
        <authorList>
            <person name="Akparov Z."/>
            <person name="Amiraslanov A."/>
            <person name="Hajiyeva S."/>
            <person name="Abbasov M."/>
            <person name="Kaur K."/>
            <person name="Hamwieh A."/>
            <person name="Solovyev V."/>
            <person name="Salamov A."/>
            <person name="Braich B."/>
            <person name="Kosarev P."/>
            <person name="Mahmoud A."/>
            <person name="Hajiyev E."/>
            <person name="Babayeva S."/>
            <person name="Izzatullayeva V."/>
            <person name="Mammadov A."/>
            <person name="Mammadov A."/>
            <person name="Sharifova S."/>
            <person name="Ojaghi J."/>
            <person name="Eynullazada K."/>
            <person name="Bayramov B."/>
            <person name="Abdulazimova A."/>
            <person name="Shahmuradov I."/>
        </authorList>
    </citation>
    <scope>NUCLEOTIDE SEQUENCE [LARGE SCALE GENOMIC DNA]</scope>
    <source>
        <strain evidence="2">cv. AG2017</strain>
        <tissue evidence="1">Leaf</tissue>
    </source>
</reference>
<accession>A0A2I0HN32</accession>
<dbReference type="AlphaFoldDB" id="A0A2I0HN32"/>
<gene>
    <name evidence="1" type="ORF">CRG98_046538</name>
</gene>